<gene>
    <name evidence="5" type="ORF">SO694_00140076</name>
</gene>
<keyword evidence="1" id="KW-0863">Zinc-finger</keyword>
<feature type="compositionally biased region" description="Basic and acidic residues" evidence="2">
    <location>
        <begin position="46"/>
        <end position="72"/>
    </location>
</feature>
<dbReference type="Gene3D" id="3.30.40.10">
    <property type="entry name" value="Zinc/RING finger domain, C3HC4 (zinc finger)"/>
    <property type="match status" value="1"/>
</dbReference>
<evidence type="ECO:0000313" key="6">
    <source>
        <dbReference type="Proteomes" id="UP001363151"/>
    </source>
</evidence>
<keyword evidence="1" id="KW-0479">Metal-binding</keyword>
<evidence type="ECO:0000259" key="3">
    <source>
        <dbReference type="PROSITE" id="PS50089"/>
    </source>
</evidence>
<feature type="region of interest" description="Disordered" evidence="2">
    <location>
        <begin position="1"/>
        <end position="149"/>
    </location>
</feature>
<dbReference type="InterPro" id="IPR051425">
    <property type="entry name" value="Formin_Homology"/>
</dbReference>
<evidence type="ECO:0000313" key="5">
    <source>
        <dbReference type="EMBL" id="KAK7235092.1"/>
    </source>
</evidence>
<feature type="compositionally biased region" description="Acidic residues" evidence="2">
    <location>
        <begin position="482"/>
        <end position="491"/>
    </location>
</feature>
<name>A0ABR1FPK0_AURAN</name>
<dbReference type="InterPro" id="IPR013083">
    <property type="entry name" value="Znf_RING/FYVE/PHD"/>
</dbReference>
<organism evidence="5 6">
    <name type="scientific">Aureococcus anophagefferens</name>
    <name type="common">Harmful bloom alga</name>
    <dbReference type="NCBI Taxonomy" id="44056"/>
    <lineage>
        <taxon>Eukaryota</taxon>
        <taxon>Sar</taxon>
        <taxon>Stramenopiles</taxon>
        <taxon>Ochrophyta</taxon>
        <taxon>Pelagophyceae</taxon>
        <taxon>Pelagomonadales</taxon>
        <taxon>Pelagomonadaceae</taxon>
        <taxon>Aureococcus</taxon>
    </lineage>
</organism>
<feature type="region of interest" description="Disordered" evidence="2">
    <location>
        <begin position="465"/>
        <end position="496"/>
    </location>
</feature>
<evidence type="ECO:0000256" key="1">
    <source>
        <dbReference type="PROSITE-ProRule" id="PRU00175"/>
    </source>
</evidence>
<feature type="region of interest" description="Disordered" evidence="2">
    <location>
        <begin position="427"/>
        <end position="448"/>
    </location>
</feature>
<dbReference type="Proteomes" id="UP001363151">
    <property type="component" value="Unassembled WGS sequence"/>
</dbReference>
<dbReference type="PANTHER" id="PTHR45725">
    <property type="entry name" value="FORMIN HOMOLOGY 2 FAMILY MEMBER"/>
    <property type="match status" value="1"/>
</dbReference>
<feature type="compositionally biased region" description="Basic and acidic residues" evidence="2">
    <location>
        <begin position="905"/>
        <end position="915"/>
    </location>
</feature>
<feature type="domain" description="RING-type" evidence="3">
    <location>
        <begin position="1097"/>
        <end position="1136"/>
    </location>
</feature>
<dbReference type="Pfam" id="PF02181">
    <property type="entry name" value="FH2"/>
    <property type="match status" value="1"/>
</dbReference>
<dbReference type="SUPFAM" id="SSF101447">
    <property type="entry name" value="Formin homology 2 domain (FH2 domain)"/>
    <property type="match status" value="1"/>
</dbReference>
<dbReference type="SMART" id="SM00184">
    <property type="entry name" value="RING"/>
    <property type="match status" value="1"/>
</dbReference>
<dbReference type="EMBL" id="JBBJCI010000298">
    <property type="protein sequence ID" value="KAK7235092.1"/>
    <property type="molecule type" value="Genomic_DNA"/>
</dbReference>
<feature type="region of interest" description="Disordered" evidence="2">
    <location>
        <begin position="905"/>
        <end position="950"/>
    </location>
</feature>
<evidence type="ECO:0000259" key="4">
    <source>
        <dbReference type="PROSITE" id="PS51444"/>
    </source>
</evidence>
<keyword evidence="6" id="KW-1185">Reference proteome</keyword>
<keyword evidence="1" id="KW-0862">Zinc</keyword>
<feature type="compositionally biased region" description="Low complexity" evidence="2">
    <location>
        <begin position="25"/>
        <end position="36"/>
    </location>
</feature>
<dbReference type="Pfam" id="PF13920">
    <property type="entry name" value="zf-C3HC4_3"/>
    <property type="match status" value="1"/>
</dbReference>
<dbReference type="InterPro" id="IPR001841">
    <property type="entry name" value="Znf_RING"/>
</dbReference>
<dbReference type="InterPro" id="IPR015425">
    <property type="entry name" value="FH2_Formin"/>
</dbReference>
<feature type="region of interest" description="Disordered" evidence="2">
    <location>
        <begin position="787"/>
        <end position="812"/>
    </location>
</feature>
<protein>
    <submittedName>
        <fullName evidence="5">Actin binding protein</fullName>
    </submittedName>
</protein>
<proteinExistence type="predicted"/>
<dbReference type="Gene3D" id="1.20.58.2220">
    <property type="entry name" value="Formin, FH2 domain"/>
    <property type="match status" value="1"/>
</dbReference>
<dbReference type="SUPFAM" id="SSF57850">
    <property type="entry name" value="RING/U-box"/>
    <property type="match status" value="1"/>
</dbReference>
<dbReference type="PROSITE" id="PS50089">
    <property type="entry name" value="ZF_RING_2"/>
    <property type="match status" value="1"/>
</dbReference>
<feature type="region of interest" description="Disordered" evidence="2">
    <location>
        <begin position="320"/>
        <end position="383"/>
    </location>
</feature>
<accession>A0ABR1FPK0</accession>
<feature type="compositionally biased region" description="Basic and acidic residues" evidence="2">
    <location>
        <begin position="787"/>
        <end position="798"/>
    </location>
</feature>
<dbReference type="PROSITE" id="PS51444">
    <property type="entry name" value="FH2"/>
    <property type="match status" value="1"/>
</dbReference>
<dbReference type="SMART" id="SM00498">
    <property type="entry name" value="FH2"/>
    <property type="match status" value="1"/>
</dbReference>
<feature type="compositionally biased region" description="Low complexity" evidence="2">
    <location>
        <begin position="916"/>
        <end position="929"/>
    </location>
</feature>
<reference evidence="5 6" key="1">
    <citation type="submission" date="2024-03" db="EMBL/GenBank/DDBJ databases">
        <title>Aureococcus anophagefferens CCMP1851 and Kratosvirus quantuckense: Draft genome of a second virus-susceptible host strain in the model system.</title>
        <authorList>
            <person name="Chase E."/>
            <person name="Truchon A.R."/>
            <person name="Schepens W."/>
            <person name="Wilhelm S.W."/>
        </authorList>
    </citation>
    <scope>NUCLEOTIDE SEQUENCE [LARGE SCALE GENOMIC DNA]</scope>
    <source>
        <strain evidence="5 6">CCMP1851</strain>
    </source>
</reference>
<feature type="compositionally biased region" description="Gly residues" evidence="2">
    <location>
        <begin position="320"/>
        <end position="342"/>
    </location>
</feature>
<dbReference type="PANTHER" id="PTHR45725:SF1">
    <property type="entry name" value="DISHEVELLED ASSOCIATED ACTIVATOR OF MORPHOGENESIS, ISOFORM D"/>
    <property type="match status" value="1"/>
</dbReference>
<feature type="domain" description="FH2" evidence="4">
    <location>
        <begin position="442"/>
        <end position="919"/>
    </location>
</feature>
<evidence type="ECO:0000256" key="2">
    <source>
        <dbReference type="SAM" id="MobiDB-lite"/>
    </source>
</evidence>
<dbReference type="InterPro" id="IPR042201">
    <property type="entry name" value="FH2_Formin_sf"/>
</dbReference>
<sequence length="1166" mass="122228">MYASMVEAAQAPWWSSKPVDDEKSSSSFFPSVNSLFGQAAGRKKDRAPPDSFAKRASDLFALETREERKEKDSDDDVAPPRPRAAPAAPAAEIVLTALPADDGDDASDGPGVEDVRISVGLPDNDSLRTASPPESGSDGGDSDGGDGDVMLIHLEDEDDEADRTAGNECWTCPTCTFTNVREAGAGDFGTCSVCESPRPEEADVFVASPRALEFDAPSPAKQRRGSGIFKRSAGADRLAALLSMDIDGGDPSPAENAWADVATKTPDDAADAVPGDLMEDEDAQIAYGVAVSLLVDKGWSDIVARVAKDLDTLGANLSRGGSGAGGGSGGAGAPSTPGGGGDAPSKSPDCVAQTPFPPTSTPRSAGRGRRRGGGTGTAGGARDDDAAALAPYLKMRKFGVTVEGVLSKMAADDVDAGVVERFRAAHGRGAAGASPDKHSPAAAGKRKQRRATIALHWEKMDGAANAENSVWATPASKAPEDGGLDDDDDDAPGDHAALDHEDVAMLNDIFAAKESQVDVTQRRPRAASAKASTLVDGKRAQNMTIALSKFKRAFKGDFDLLWVAVAELSPRLLPDALERLQAVLPTRGECDAVLKHVAAADDPGAAEKALSTAERFVLSAAREPMHARYLDAASSRAAFAHHVADVERACGSVTTAAAILVKSRGLTLILQRILAVGNVMNAGTKKGDARGIRLGSLLAIVKTKGRDRRTTVLDYVVQGLLKRGHGAAMEEVVRTLGGPVAAAARVPIGEHEKAVGDLRSGVVRARDVLREAERDLRGAERALVRGEARDMNAEDSRGGYRPQASFGGSPSKRLDDGAAAGAGACAAARGRAVARLRDFTGQAERKLEYLSVKHLGPMGFRLKALCEYFGESTQAAGQPTYVFETMHAFLAAFADALRAAQRAQRDADRKAKATELKAAAAGPRPARAAARARRARRPPEPAAPRAARRGAGSRAATMMISLIVVALVGIGFTRLTMLALELRDNFDEVAGEEPIDMGRKRVDAHNRMRSMAKPAHLVFKNDNQFEVARRGDGDTYTAAVSEKLSQGFSSLFASSAPAADGDVEKGVDCAKGASEKLIYDDESTAETESLLDPTDACTICFEKAKNAVILDCGHGGCCYNCSIDVCVTSGMCPFCRKEIGQIVTIGLGTMTVDDSGRKVIPVIGPK</sequence>
<comment type="caution">
    <text evidence="5">The sequence shown here is derived from an EMBL/GenBank/DDBJ whole genome shotgun (WGS) entry which is preliminary data.</text>
</comment>